<name>L0FY20_ECHVK</name>
<sequence>MFNKNTDKDKQKTMILYNVTVNIDQKVEKEWIKWMKDEHIPAVMATGIFSENKFFRLMHDNEDGGVNYSVQYFTDSMEKIKEYQDKHAKDLQEKFKQRFQDRYAIFRSLLEQV</sequence>
<dbReference type="STRING" id="926556.Echvi_1254"/>
<dbReference type="eggNOG" id="ENOG5032RP1">
    <property type="taxonomic scope" value="Bacteria"/>
</dbReference>
<reference evidence="2" key="1">
    <citation type="submission" date="2012-02" db="EMBL/GenBank/DDBJ databases">
        <title>The complete genome of Echinicola vietnamensis DSM 17526.</title>
        <authorList>
            <person name="Lucas S."/>
            <person name="Copeland A."/>
            <person name="Lapidus A."/>
            <person name="Glavina del Rio T."/>
            <person name="Dalin E."/>
            <person name="Tice H."/>
            <person name="Bruce D."/>
            <person name="Goodwin L."/>
            <person name="Pitluck S."/>
            <person name="Peters L."/>
            <person name="Ovchinnikova G."/>
            <person name="Teshima H."/>
            <person name="Kyrpides N."/>
            <person name="Mavromatis K."/>
            <person name="Ivanova N."/>
            <person name="Brettin T."/>
            <person name="Detter J.C."/>
            <person name="Han C."/>
            <person name="Larimer F."/>
            <person name="Land M."/>
            <person name="Hauser L."/>
            <person name="Markowitz V."/>
            <person name="Cheng J.-F."/>
            <person name="Hugenholtz P."/>
            <person name="Woyke T."/>
            <person name="Wu D."/>
            <person name="Brambilla E."/>
            <person name="Klenk H.-P."/>
            <person name="Eisen J.A."/>
        </authorList>
    </citation>
    <scope>NUCLEOTIDE SEQUENCE [LARGE SCALE GENOMIC DNA]</scope>
    <source>
        <strain evidence="2">DSM 17526 / LMG 23754 / KMM 6221</strain>
    </source>
</reference>
<dbReference type="HOGENOM" id="CLU_146735_3_0_10"/>
<keyword evidence="2" id="KW-1185">Reference proteome</keyword>
<dbReference type="InterPro" id="IPR025563">
    <property type="entry name" value="DUF4286"/>
</dbReference>
<organism evidence="1 2">
    <name type="scientific">Echinicola vietnamensis (strain DSM 17526 / LMG 23754 / KMM 6221)</name>
    <dbReference type="NCBI Taxonomy" id="926556"/>
    <lineage>
        <taxon>Bacteria</taxon>
        <taxon>Pseudomonadati</taxon>
        <taxon>Bacteroidota</taxon>
        <taxon>Cytophagia</taxon>
        <taxon>Cytophagales</taxon>
        <taxon>Cyclobacteriaceae</taxon>
        <taxon>Echinicola</taxon>
    </lineage>
</organism>
<evidence type="ECO:0000313" key="2">
    <source>
        <dbReference type="Proteomes" id="UP000010796"/>
    </source>
</evidence>
<dbReference type="KEGG" id="evi:Echvi_1254"/>
<evidence type="ECO:0008006" key="3">
    <source>
        <dbReference type="Google" id="ProtNLM"/>
    </source>
</evidence>
<gene>
    <name evidence="1" type="ordered locus">Echvi_1254</name>
</gene>
<dbReference type="AlphaFoldDB" id="L0FY20"/>
<protein>
    <recommendedName>
        <fullName evidence="3">DUF4286 domain-containing protein</fullName>
    </recommendedName>
</protein>
<proteinExistence type="predicted"/>
<dbReference type="Proteomes" id="UP000010796">
    <property type="component" value="Chromosome"/>
</dbReference>
<dbReference type="Pfam" id="PF14114">
    <property type="entry name" value="DUF4286"/>
    <property type="match status" value="1"/>
</dbReference>
<evidence type="ECO:0000313" key="1">
    <source>
        <dbReference type="EMBL" id="AGA77525.1"/>
    </source>
</evidence>
<accession>L0FY20</accession>
<dbReference type="EMBL" id="CP003346">
    <property type="protein sequence ID" value="AGA77525.1"/>
    <property type="molecule type" value="Genomic_DNA"/>
</dbReference>